<evidence type="ECO:0000256" key="9">
    <source>
        <dbReference type="SAM" id="Phobius"/>
    </source>
</evidence>
<dbReference type="PANTHER" id="PTHR33908">
    <property type="entry name" value="MANNOSYLTRANSFERASE YKCB-RELATED"/>
    <property type="match status" value="1"/>
</dbReference>
<sequence>MRRLIWLAFALTVALAAIRSALFLAHSAIAFVDPLEAFYFEAVFVQYCWRVRVGEPIYLDYRNPPYVVNFFAPLYFLVVGGLGRLADAGPEALARIGRAVSIASDLAAAGVVGVAAGRRYGRGAGLVAGLIGLSSAPLMPFGPMVRPDLMADALGIAGFLAAISPRAARRWLGGALLVLATMTKQTAGIYLVSAVVGLVLGGRPRAGGALAVGAAAAIGAIVGLGWLATGPWFAVSLLANLAEPASPPYWRMVLEGIRDRAPELLIFPALGLVLWAFQRPREPALAALAVLVPAAAVITSRKVGSDLNYFLGARLVAALAAGAVWGWLASGKRQWGERPPVLAVGAAVLVAALLVPGLRDAVRVLSGSVAEARFYASDRGRATLEAHRLLDELASDPNHPILTDCGPILLHMGTNAPLIDPWLFRDLCMRKRIRPFDISAMITQSDFDAIISVGDLLDRDALTHHLLLPPDLILETVETYRPAFAIAPGDERYSLYVYLPRDPTRPAPPQIEAARRLAPETMPTGSGGSPPRSGGPG</sequence>
<evidence type="ECO:0000256" key="2">
    <source>
        <dbReference type="ARBA" id="ARBA00022475"/>
    </source>
</evidence>
<proteinExistence type="predicted"/>
<feature type="transmembrane region" description="Helical" evidence="9">
    <location>
        <begin position="309"/>
        <end position="328"/>
    </location>
</feature>
<accession>A0A432MM77</accession>
<evidence type="ECO:0000256" key="3">
    <source>
        <dbReference type="ARBA" id="ARBA00022676"/>
    </source>
</evidence>
<evidence type="ECO:0000313" key="11">
    <source>
        <dbReference type="Proteomes" id="UP000280296"/>
    </source>
</evidence>
<dbReference type="GO" id="GO:0009103">
    <property type="term" value="P:lipopolysaccharide biosynthetic process"/>
    <property type="evidence" value="ECO:0007669"/>
    <property type="project" value="UniProtKB-ARBA"/>
</dbReference>
<evidence type="ECO:0000313" key="10">
    <source>
        <dbReference type="EMBL" id="RUL88543.1"/>
    </source>
</evidence>
<feature type="transmembrane region" description="Helical" evidence="9">
    <location>
        <begin position="207"/>
        <end position="228"/>
    </location>
</feature>
<feature type="transmembrane region" description="Helical" evidence="9">
    <location>
        <begin position="123"/>
        <end position="142"/>
    </location>
</feature>
<keyword evidence="6 9" id="KW-1133">Transmembrane helix</keyword>
<feature type="transmembrane region" description="Helical" evidence="9">
    <location>
        <begin position="66"/>
        <end position="86"/>
    </location>
</feature>
<feature type="transmembrane region" description="Helical" evidence="9">
    <location>
        <begin position="174"/>
        <end position="200"/>
    </location>
</feature>
<evidence type="ECO:0000256" key="4">
    <source>
        <dbReference type="ARBA" id="ARBA00022679"/>
    </source>
</evidence>
<dbReference type="EMBL" id="RYZH01000009">
    <property type="protein sequence ID" value="RUL88543.1"/>
    <property type="molecule type" value="Genomic_DNA"/>
</dbReference>
<dbReference type="GO" id="GO:0005886">
    <property type="term" value="C:plasma membrane"/>
    <property type="evidence" value="ECO:0007669"/>
    <property type="project" value="UniProtKB-SubCell"/>
</dbReference>
<dbReference type="RefSeq" id="WP_126724469.1">
    <property type="nucleotide sequence ID" value="NZ_RYZH01000009.1"/>
</dbReference>
<evidence type="ECO:0000256" key="8">
    <source>
        <dbReference type="SAM" id="MobiDB-lite"/>
    </source>
</evidence>
<keyword evidence="7 9" id="KW-0472">Membrane</keyword>
<name>A0A432MM77_9BACT</name>
<gene>
    <name evidence="10" type="ORF">TsocGM_06370</name>
</gene>
<keyword evidence="5 9" id="KW-0812">Transmembrane</keyword>
<dbReference type="OrthoDB" id="9824764at2"/>
<comment type="caution">
    <text evidence="10">The sequence shown here is derived from an EMBL/GenBank/DDBJ whole genome shotgun (WGS) entry which is preliminary data.</text>
</comment>
<reference evidence="10 11" key="1">
    <citation type="submission" date="2018-12" db="EMBL/GenBank/DDBJ databases">
        <authorList>
            <person name="Toschakov S.V."/>
        </authorList>
    </citation>
    <scope>NUCLEOTIDE SEQUENCE [LARGE SCALE GENOMIC DNA]</scope>
    <source>
        <strain evidence="10 11">GM2012</strain>
    </source>
</reference>
<dbReference type="GO" id="GO:0016763">
    <property type="term" value="F:pentosyltransferase activity"/>
    <property type="evidence" value="ECO:0007669"/>
    <property type="project" value="TreeGrafter"/>
</dbReference>
<evidence type="ECO:0008006" key="12">
    <source>
        <dbReference type="Google" id="ProtNLM"/>
    </source>
</evidence>
<keyword evidence="4" id="KW-0808">Transferase</keyword>
<organism evidence="10 11">
    <name type="scientific">Tautonia sociabilis</name>
    <dbReference type="NCBI Taxonomy" id="2080755"/>
    <lineage>
        <taxon>Bacteria</taxon>
        <taxon>Pseudomonadati</taxon>
        <taxon>Planctomycetota</taxon>
        <taxon>Planctomycetia</taxon>
        <taxon>Isosphaerales</taxon>
        <taxon>Isosphaeraceae</taxon>
        <taxon>Tautonia</taxon>
    </lineage>
</organism>
<evidence type="ECO:0000256" key="6">
    <source>
        <dbReference type="ARBA" id="ARBA00022989"/>
    </source>
</evidence>
<keyword evidence="3" id="KW-0328">Glycosyltransferase</keyword>
<feature type="transmembrane region" description="Helical" evidence="9">
    <location>
        <begin position="340"/>
        <end position="358"/>
    </location>
</feature>
<feature type="transmembrane region" description="Helical" evidence="9">
    <location>
        <begin position="284"/>
        <end position="303"/>
    </location>
</feature>
<reference evidence="10 11" key="2">
    <citation type="submission" date="2019-01" db="EMBL/GenBank/DDBJ databases">
        <title>Tautonia sociabilis, a novel thermotolerant planctomycete of Isosphaeraceae family, isolated from a 4000 m deep subterranean habitat.</title>
        <authorList>
            <person name="Kovaleva O.L."/>
            <person name="Elcheninov A.G."/>
            <person name="Van Heerden E."/>
            <person name="Toshchakov S.V."/>
            <person name="Novikov A."/>
            <person name="Bonch-Osmolovskaya E.A."/>
            <person name="Kublanov I.V."/>
        </authorList>
    </citation>
    <scope>NUCLEOTIDE SEQUENCE [LARGE SCALE GENOMIC DNA]</scope>
    <source>
        <strain evidence="10 11">GM2012</strain>
    </source>
</reference>
<keyword evidence="11" id="KW-1185">Reference proteome</keyword>
<dbReference type="PANTHER" id="PTHR33908:SF11">
    <property type="entry name" value="MEMBRANE PROTEIN"/>
    <property type="match status" value="1"/>
</dbReference>
<protein>
    <recommendedName>
        <fullName evidence="12">Glycosyltransferase RgtA/B/C/D-like domain-containing protein</fullName>
    </recommendedName>
</protein>
<comment type="subcellular location">
    <subcellularLocation>
        <location evidence="1">Cell membrane</location>
        <topology evidence="1">Multi-pass membrane protein</topology>
    </subcellularLocation>
</comment>
<dbReference type="AlphaFoldDB" id="A0A432MM77"/>
<evidence type="ECO:0000256" key="7">
    <source>
        <dbReference type="ARBA" id="ARBA00023136"/>
    </source>
</evidence>
<evidence type="ECO:0000256" key="1">
    <source>
        <dbReference type="ARBA" id="ARBA00004651"/>
    </source>
</evidence>
<keyword evidence="2" id="KW-1003">Cell membrane</keyword>
<dbReference type="Proteomes" id="UP000280296">
    <property type="component" value="Unassembled WGS sequence"/>
</dbReference>
<dbReference type="InterPro" id="IPR050297">
    <property type="entry name" value="LipidA_mod_glycosyltrf_83"/>
</dbReference>
<evidence type="ECO:0000256" key="5">
    <source>
        <dbReference type="ARBA" id="ARBA00022692"/>
    </source>
</evidence>
<feature type="region of interest" description="Disordered" evidence="8">
    <location>
        <begin position="505"/>
        <end position="537"/>
    </location>
</feature>